<evidence type="ECO:0000313" key="2">
    <source>
        <dbReference type="EMBL" id="KAA8536991.1"/>
    </source>
</evidence>
<protein>
    <submittedName>
        <fullName evidence="2">Uncharacterized protein</fullName>
    </submittedName>
</protein>
<evidence type="ECO:0000313" key="3">
    <source>
        <dbReference type="Proteomes" id="UP000325577"/>
    </source>
</evidence>
<feature type="compositionally biased region" description="Polar residues" evidence="1">
    <location>
        <begin position="58"/>
        <end position="69"/>
    </location>
</feature>
<sequence>MAEELLPLECVCLVVFVQMSNSAFSIFDAIARDLVVQHFHVPGGRTSTASTPPALYSPFSTQRTQNTPNYSNRRISELFVGSTYEETATARKITPKTSNTAKTPRLTPTKASATPKRRVELSKNRELFLVS</sequence>
<dbReference type="EMBL" id="CM018039">
    <property type="protein sequence ID" value="KAA8536991.1"/>
    <property type="molecule type" value="Genomic_DNA"/>
</dbReference>
<feature type="region of interest" description="Disordered" evidence="1">
    <location>
        <begin position="46"/>
        <end position="69"/>
    </location>
</feature>
<dbReference type="AlphaFoldDB" id="A0A5J5B751"/>
<proteinExistence type="predicted"/>
<keyword evidence="3" id="KW-1185">Reference proteome</keyword>
<accession>A0A5J5B751</accession>
<reference evidence="2 3" key="1">
    <citation type="submission" date="2019-09" db="EMBL/GenBank/DDBJ databases">
        <title>A chromosome-level genome assembly of the Chinese tupelo Nyssa sinensis.</title>
        <authorList>
            <person name="Yang X."/>
            <person name="Kang M."/>
            <person name="Yang Y."/>
            <person name="Xiong H."/>
            <person name="Wang M."/>
            <person name="Zhang Z."/>
            <person name="Wang Z."/>
            <person name="Wu H."/>
            <person name="Ma T."/>
            <person name="Liu J."/>
            <person name="Xi Z."/>
        </authorList>
    </citation>
    <scope>NUCLEOTIDE SEQUENCE [LARGE SCALE GENOMIC DNA]</scope>
    <source>
        <strain evidence="2">J267</strain>
        <tissue evidence="2">Leaf</tissue>
    </source>
</reference>
<gene>
    <name evidence="2" type="ORF">F0562_029469</name>
</gene>
<feature type="region of interest" description="Disordered" evidence="1">
    <location>
        <begin position="91"/>
        <end position="118"/>
    </location>
</feature>
<organism evidence="2 3">
    <name type="scientific">Nyssa sinensis</name>
    <dbReference type="NCBI Taxonomy" id="561372"/>
    <lineage>
        <taxon>Eukaryota</taxon>
        <taxon>Viridiplantae</taxon>
        <taxon>Streptophyta</taxon>
        <taxon>Embryophyta</taxon>
        <taxon>Tracheophyta</taxon>
        <taxon>Spermatophyta</taxon>
        <taxon>Magnoliopsida</taxon>
        <taxon>eudicotyledons</taxon>
        <taxon>Gunneridae</taxon>
        <taxon>Pentapetalae</taxon>
        <taxon>asterids</taxon>
        <taxon>Cornales</taxon>
        <taxon>Nyssaceae</taxon>
        <taxon>Nyssa</taxon>
    </lineage>
</organism>
<dbReference type="Proteomes" id="UP000325577">
    <property type="component" value="Linkage Group LG16"/>
</dbReference>
<name>A0A5J5B751_9ASTE</name>
<evidence type="ECO:0000256" key="1">
    <source>
        <dbReference type="SAM" id="MobiDB-lite"/>
    </source>
</evidence>